<dbReference type="HOGENOM" id="CLU_1255889_0_0_1"/>
<accession>E3R0Y4</accession>
<dbReference type="AlphaFoldDB" id="E3R0Y4"/>
<sequence length="220" mass="24633">MAASTRRSSSAVPPLTQTLNVLNALDPSADVETLWAQLRQAFSLSSEQPSDKPAAFPIFAFTEVRRPILEIATEKQYRNDLSRISNDQKTRLRGIAKQLDISPAIFCLLFTPEFDARIWQKQAPSTAKRHLKTFRTRPAKISVSALSDISEEDSQFPTLPKDRQPTPADNDEQAVNNASDEDEEYIRSRDDGDATWGDGEHSDAETDKETSVCHLIKSTR</sequence>
<dbReference type="GeneID" id="24417282"/>
<keyword evidence="3" id="KW-1185">Reference proteome</keyword>
<dbReference type="VEuPathDB" id="FungiDB:GLRG_11919"/>
<name>E3R0Y4_COLGM</name>
<feature type="compositionally biased region" description="Basic and acidic residues" evidence="1">
    <location>
        <begin position="185"/>
        <end position="211"/>
    </location>
</feature>
<proteinExistence type="predicted"/>
<gene>
    <name evidence="2" type="ORF">GLRG_11919</name>
</gene>
<evidence type="ECO:0000313" key="2">
    <source>
        <dbReference type="EMBL" id="EFQ36772.1"/>
    </source>
</evidence>
<dbReference type="Proteomes" id="UP000008782">
    <property type="component" value="Unassembled WGS sequence"/>
</dbReference>
<evidence type="ECO:0000256" key="1">
    <source>
        <dbReference type="SAM" id="MobiDB-lite"/>
    </source>
</evidence>
<dbReference type="EMBL" id="GG697523">
    <property type="protein sequence ID" value="EFQ36772.1"/>
    <property type="molecule type" value="Genomic_DNA"/>
</dbReference>
<protein>
    <submittedName>
        <fullName evidence="2">Uncharacterized protein</fullName>
    </submittedName>
</protein>
<dbReference type="RefSeq" id="XP_008100792.1">
    <property type="nucleotide sequence ID" value="XM_008102601.1"/>
</dbReference>
<reference evidence="3" key="1">
    <citation type="journal article" date="2012" name="Nat. Genet.">
        <title>Lifestyle transitions in plant pathogenic Colletotrichum fungi deciphered by genome and transcriptome analyses.</title>
        <authorList>
            <person name="O'Connell R.J."/>
            <person name="Thon M.R."/>
            <person name="Hacquard S."/>
            <person name="Amyotte S.G."/>
            <person name="Kleemann J."/>
            <person name="Torres M.F."/>
            <person name="Damm U."/>
            <person name="Buiate E.A."/>
            <person name="Epstein L."/>
            <person name="Alkan N."/>
            <person name="Altmueller J."/>
            <person name="Alvarado-Balderrama L."/>
            <person name="Bauser C.A."/>
            <person name="Becker C."/>
            <person name="Birren B.W."/>
            <person name="Chen Z."/>
            <person name="Choi J."/>
            <person name="Crouch J.A."/>
            <person name="Duvick J.P."/>
            <person name="Farman M.A."/>
            <person name="Gan P."/>
            <person name="Heiman D."/>
            <person name="Henrissat B."/>
            <person name="Howard R.J."/>
            <person name="Kabbage M."/>
            <person name="Koch C."/>
            <person name="Kracher B."/>
            <person name="Kubo Y."/>
            <person name="Law A.D."/>
            <person name="Lebrun M.-H."/>
            <person name="Lee Y.-H."/>
            <person name="Miyara I."/>
            <person name="Moore N."/>
            <person name="Neumann U."/>
            <person name="Nordstroem K."/>
            <person name="Panaccione D.G."/>
            <person name="Panstruga R."/>
            <person name="Place M."/>
            <person name="Proctor R.H."/>
            <person name="Prusky D."/>
            <person name="Rech G."/>
            <person name="Reinhardt R."/>
            <person name="Rollins J.A."/>
            <person name="Rounsley S."/>
            <person name="Schardl C.L."/>
            <person name="Schwartz D.C."/>
            <person name="Shenoy N."/>
            <person name="Shirasu K."/>
            <person name="Sikhakolli U.R."/>
            <person name="Stueber K."/>
            <person name="Sukno S.A."/>
            <person name="Sweigard J.A."/>
            <person name="Takano Y."/>
            <person name="Takahara H."/>
            <person name="Trail F."/>
            <person name="van der Does H.C."/>
            <person name="Voll L.M."/>
            <person name="Will I."/>
            <person name="Young S."/>
            <person name="Zeng Q."/>
            <person name="Zhang J."/>
            <person name="Zhou S."/>
            <person name="Dickman M.B."/>
            <person name="Schulze-Lefert P."/>
            <person name="Ver Loren van Themaat E."/>
            <person name="Ma L.-J."/>
            <person name="Vaillancourt L.J."/>
        </authorList>
    </citation>
    <scope>NUCLEOTIDE SEQUENCE [LARGE SCALE GENOMIC DNA]</scope>
    <source>
        <strain evidence="3">M1.001 / M2 / FGSC 10212</strain>
    </source>
</reference>
<organism evidence="3">
    <name type="scientific">Colletotrichum graminicola (strain M1.001 / M2 / FGSC 10212)</name>
    <name type="common">Maize anthracnose fungus</name>
    <name type="synonym">Glomerella graminicola</name>
    <dbReference type="NCBI Taxonomy" id="645133"/>
    <lineage>
        <taxon>Eukaryota</taxon>
        <taxon>Fungi</taxon>
        <taxon>Dikarya</taxon>
        <taxon>Ascomycota</taxon>
        <taxon>Pezizomycotina</taxon>
        <taxon>Sordariomycetes</taxon>
        <taxon>Hypocreomycetidae</taxon>
        <taxon>Glomerellales</taxon>
        <taxon>Glomerellaceae</taxon>
        <taxon>Colletotrichum</taxon>
        <taxon>Colletotrichum graminicola species complex</taxon>
    </lineage>
</organism>
<feature type="region of interest" description="Disordered" evidence="1">
    <location>
        <begin position="145"/>
        <end position="220"/>
    </location>
</feature>
<evidence type="ECO:0000313" key="3">
    <source>
        <dbReference type="Proteomes" id="UP000008782"/>
    </source>
</evidence>